<organism evidence="8 9">
    <name type="scientific">Striga hermonthica</name>
    <name type="common">Purple witchweed</name>
    <name type="synonym">Buchnera hermonthica</name>
    <dbReference type="NCBI Taxonomy" id="68872"/>
    <lineage>
        <taxon>Eukaryota</taxon>
        <taxon>Viridiplantae</taxon>
        <taxon>Streptophyta</taxon>
        <taxon>Embryophyta</taxon>
        <taxon>Tracheophyta</taxon>
        <taxon>Spermatophyta</taxon>
        <taxon>Magnoliopsida</taxon>
        <taxon>eudicotyledons</taxon>
        <taxon>Gunneridae</taxon>
        <taxon>Pentapetalae</taxon>
        <taxon>asterids</taxon>
        <taxon>lamiids</taxon>
        <taxon>Lamiales</taxon>
        <taxon>Orobanchaceae</taxon>
        <taxon>Buchnereae</taxon>
        <taxon>Striga</taxon>
    </lineage>
</organism>
<dbReference type="EMBL" id="CACSLK010024787">
    <property type="protein sequence ID" value="CAA0824668.1"/>
    <property type="molecule type" value="Genomic_DNA"/>
</dbReference>
<dbReference type="InterPro" id="IPR044810">
    <property type="entry name" value="WRKY_plant"/>
</dbReference>
<dbReference type="SUPFAM" id="SSF118290">
    <property type="entry name" value="WRKY DNA-binding domain"/>
    <property type="match status" value="1"/>
</dbReference>
<keyword evidence="2" id="KW-0805">Transcription regulation</keyword>
<dbReference type="Pfam" id="PF03106">
    <property type="entry name" value="WRKY"/>
    <property type="match status" value="1"/>
</dbReference>
<keyword evidence="4" id="KW-0804">Transcription</keyword>
<dbReference type="Gene3D" id="2.20.25.80">
    <property type="entry name" value="WRKY domain"/>
    <property type="match status" value="1"/>
</dbReference>
<evidence type="ECO:0000256" key="1">
    <source>
        <dbReference type="ARBA" id="ARBA00004123"/>
    </source>
</evidence>
<evidence type="ECO:0000256" key="6">
    <source>
        <dbReference type="SAM" id="MobiDB-lite"/>
    </source>
</evidence>
<dbReference type="InterPro" id="IPR003657">
    <property type="entry name" value="WRKY_dom"/>
</dbReference>
<accession>A0A9N7N7A7</accession>
<evidence type="ECO:0000313" key="9">
    <source>
        <dbReference type="Proteomes" id="UP001153555"/>
    </source>
</evidence>
<gene>
    <name evidence="8" type="ORF">SHERM_21573</name>
</gene>
<evidence type="ECO:0000256" key="5">
    <source>
        <dbReference type="ARBA" id="ARBA00023242"/>
    </source>
</evidence>
<evidence type="ECO:0000259" key="7">
    <source>
        <dbReference type="PROSITE" id="PS50811"/>
    </source>
</evidence>
<evidence type="ECO:0000256" key="2">
    <source>
        <dbReference type="ARBA" id="ARBA00023015"/>
    </source>
</evidence>
<feature type="region of interest" description="Disordered" evidence="6">
    <location>
        <begin position="59"/>
        <end position="97"/>
    </location>
</feature>
<name>A0A9N7N7A7_STRHE</name>
<feature type="compositionally biased region" description="Polar residues" evidence="6">
    <location>
        <begin position="68"/>
        <end position="83"/>
    </location>
</feature>
<protein>
    <recommendedName>
        <fullName evidence="7">WRKY domain-containing protein</fullName>
    </recommendedName>
</protein>
<evidence type="ECO:0000256" key="3">
    <source>
        <dbReference type="ARBA" id="ARBA00023125"/>
    </source>
</evidence>
<keyword evidence="9" id="KW-1185">Reference proteome</keyword>
<dbReference type="GO" id="GO:0000976">
    <property type="term" value="F:transcription cis-regulatory region binding"/>
    <property type="evidence" value="ECO:0007669"/>
    <property type="project" value="TreeGrafter"/>
</dbReference>
<dbReference type="GO" id="GO:0003700">
    <property type="term" value="F:DNA-binding transcription factor activity"/>
    <property type="evidence" value="ECO:0007669"/>
    <property type="project" value="InterPro"/>
</dbReference>
<dbReference type="InterPro" id="IPR036576">
    <property type="entry name" value="WRKY_dom_sf"/>
</dbReference>
<keyword evidence="5" id="KW-0539">Nucleus</keyword>
<proteinExistence type="predicted"/>
<dbReference type="PROSITE" id="PS50811">
    <property type="entry name" value="WRKY"/>
    <property type="match status" value="1"/>
</dbReference>
<evidence type="ECO:0000256" key="4">
    <source>
        <dbReference type="ARBA" id="ARBA00023163"/>
    </source>
</evidence>
<dbReference type="OrthoDB" id="1888929at2759"/>
<comment type="caution">
    <text evidence="8">The sequence shown here is derived from an EMBL/GenBank/DDBJ whole genome shotgun (WGS) entry which is preliminary data.</text>
</comment>
<dbReference type="GO" id="GO:0005634">
    <property type="term" value="C:nucleus"/>
    <property type="evidence" value="ECO:0007669"/>
    <property type="project" value="UniProtKB-SubCell"/>
</dbReference>
<feature type="region of interest" description="Disordered" evidence="6">
    <location>
        <begin position="136"/>
        <end position="169"/>
    </location>
</feature>
<dbReference type="PANTHER" id="PTHR32096:SF36">
    <property type="entry name" value="WRKY TRANSCRIPTION FACTOR 41-RELATED"/>
    <property type="match status" value="1"/>
</dbReference>
<dbReference type="PANTHER" id="PTHR32096">
    <property type="entry name" value="WRKY TRANSCRIPTION FACTOR 30-RELATED-RELATED"/>
    <property type="match status" value="1"/>
</dbReference>
<dbReference type="AlphaFoldDB" id="A0A9N7N7A7"/>
<keyword evidence="3" id="KW-0238">DNA-binding</keyword>
<dbReference type="Proteomes" id="UP001153555">
    <property type="component" value="Unassembled WGS sequence"/>
</dbReference>
<feature type="domain" description="WRKY" evidence="7">
    <location>
        <begin position="98"/>
        <end position="135"/>
    </location>
</feature>
<reference evidence="8" key="1">
    <citation type="submission" date="2019-12" db="EMBL/GenBank/DDBJ databases">
        <authorList>
            <person name="Scholes J."/>
        </authorList>
    </citation>
    <scope>NUCLEOTIDE SEQUENCE</scope>
</reference>
<comment type="subcellular location">
    <subcellularLocation>
        <location evidence="1">Nucleus</location>
    </subcellularLocation>
</comment>
<feature type="compositionally biased region" description="Polar residues" evidence="6">
    <location>
        <begin position="139"/>
        <end position="169"/>
    </location>
</feature>
<sequence length="258" mass="28307">MENFPSNNDLENAISELFQGREQAVQLQNRLNTRPDYEDYDHLLPRILHCYDRALSMLGNHRPPPVPASSNQDSAKSAGSNDSDQGDPNKGQPSYGKRMYYRCSHRHGLGCPATKQVQKSDDDPTIFHVTYRRKHTCSPCENPTNISPPAAQPNPQNEDPSPSAQQDPFNYTLPLAVTNNSENDHIFSDCDNILGDYGNILDPATFGSDFFPVSGNGTSPIVASMTSTSSSPNFEANFSVDCTGFGSDVSFGNSGYYP</sequence>
<dbReference type="SMART" id="SM00774">
    <property type="entry name" value="WRKY"/>
    <property type="match status" value="1"/>
</dbReference>
<evidence type="ECO:0000313" key="8">
    <source>
        <dbReference type="EMBL" id="CAA0824668.1"/>
    </source>
</evidence>